<dbReference type="InterPro" id="IPR000700">
    <property type="entry name" value="PAS-assoc_C"/>
</dbReference>
<feature type="modified residue" description="4-aspartylphosphate" evidence="2">
    <location>
        <position position="61"/>
    </location>
</feature>
<gene>
    <name evidence="7" type="ORF">SAMN02745220_02499</name>
</gene>
<dbReference type="SUPFAM" id="SSF52172">
    <property type="entry name" value="CheY-like"/>
    <property type="match status" value="1"/>
</dbReference>
<name>A0A1M7Y873_9BACT</name>
<dbReference type="Gene3D" id="3.30.450.20">
    <property type="entry name" value="PAS domain"/>
    <property type="match status" value="1"/>
</dbReference>
<evidence type="ECO:0000313" key="7">
    <source>
        <dbReference type="EMBL" id="SHO48844.1"/>
    </source>
</evidence>
<dbReference type="Gene3D" id="3.30.70.270">
    <property type="match status" value="1"/>
</dbReference>
<feature type="domain" description="GGDEF" evidence="6">
    <location>
        <begin position="299"/>
        <end position="444"/>
    </location>
</feature>
<dbReference type="PANTHER" id="PTHR44757">
    <property type="entry name" value="DIGUANYLATE CYCLASE DGCP"/>
    <property type="match status" value="1"/>
</dbReference>
<organism evidence="7 8">
    <name type="scientific">Desulfopila aestuarii DSM 18488</name>
    <dbReference type="NCBI Taxonomy" id="1121416"/>
    <lineage>
        <taxon>Bacteria</taxon>
        <taxon>Pseudomonadati</taxon>
        <taxon>Thermodesulfobacteriota</taxon>
        <taxon>Desulfobulbia</taxon>
        <taxon>Desulfobulbales</taxon>
        <taxon>Desulfocapsaceae</taxon>
        <taxon>Desulfopila</taxon>
    </lineage>
</organism>
<protein>
    <submittedName>
        <fullName evidence="7">Diguanylate cyclase (GGDEF) domain-containing protein</fullName>
    </submittedName>
</protein>
<feature type="domain" description="Response regulatory" evidence="3">
    <location>
        <begin position="12"/>
        <end position="128"/>
    </location>
</feature>
<evidence type="ECO:0000313" key="8">
    <source>
        <dbReference type="Proteomes" id="UP000184603"/>
    </source>
</evidence>
<proteinExistence type="predicted"/>
<dbReference type="CDD" id="cd01948">
    <property type="entry name" value="EAL"/>
    <property type="match status" value="1"/>
</dbReference>
<dbReference type="InterPro" id="IPR011006">
    <property type="entry name" value="CheY-like_superfamily"/>
</dbReference>
<dbReference type="SMART" id="SM00052">
    <property type="entry name" value="EAL"/>
    <property type="match status" value="1"/>
</dbReference>
<dbReference type="InterPro" id="IPR035965">
    <property type="entry name" value="PAS-like_dom_sf"/>
</dbReference>
<dbReference type="PROSITE" id="PS50113">
    <property type="entry name" value="PAC"/>
    <property type="match status" value="1"/>
</dbReference>
<dbReference type="CDD" id="cd00130">
    <property type="entry name" value="PAS"/>
    <property type="match status" value="1"/>
</dbReference>
<dbReference type="Pfam" id="PF08447">
    <property type="entry name" value="PAS_3"/>
    <property type="match status" value="1"/>
</dbReference>
<dbReference type="STRING" id="1121416.SAMN02745220_02499"/>
<feature type="domain" description="EAL" evidence="5">
    <location>
        <begin position="453"/>
        <end position="707"/>
    </location>
</feature>
<dbReference type="InterPro" id="IPR035919">
    <property type="entry name" value="EAL_sf"/>
</dbReference>
<dbReference type="PANTHER" id="PTHR44757:SF2">
    <property type="entry name" value="BIOFILM ARCHITECTURE MAINTENANCE PROTEIN MBAA"/>
    <property type="match status" value="1"/>
</dbReference>
<dbReference type="Pfam" id="PF00072">
    <property type="entry name" value="Response_reg"/>
    <property type="match status" value="1"/>
</dbReference>
<dbReference type="OrthoDB" id="9759431at2"/>
<dbReference type="EMBL" id="FRFE01000011">
    <property type="protein sequence ID" value="SHO48844.1"/>
    <property type="molecule type" value="Genomic_DNA"/>
</dbReference>
<evidence type="ECO:0000259" key="3">
    <source>
        <dbReference type="PROSITE" id="PS50110"/>
    </source>
</evidence>
<dbReference type="InterPro" id="IPR052155">
    <property type="entry name" value="Biofilm_reg_signaling"/>
</dbReference>
<dbReference type="SUPFAM" id="SSF141868">
    <property type="entry name" value="EAL domain-like"/>
    <property type="match status" value="1"/>
</dbReference>
<dbReference type="SMART" id="SM00448">
    <property type="entry name" value="REC"/>
    <property type="match status" value="1"/>
</dbReference>
<evidence type="ECO:0000259" key="4">
    <source>
        <dbReference type="PROSITE" id="PS50113"/>
    </source>
</evidence>
<dbReference type="Pfam" id="PF00990">
    <property type="entry name" value="GGDEF"/>
    <property type="match status" value="1"/>
</dbReference>
<dbReference type="InterPro" id="IPR001789">
    <property type="entry name" value="Sig_transdc_resp-reg_receiver"/>
</dbReference>
<accession>A0A1M7Y873</accession>
<reference evidence="7 8" key="1">
    <citation type="submission" date="2016-12" db="EMBL/GenBank/DDBJ databases">
        <authorList>
            <person name="Song W.-J."/>
            <person name="Kurnit D.M."/>
        </authorList>
    </citation>
    <scope>NUCLEOTIDE SEQUENCE [LARGE SCALE GENOMIC DNA]</scope>
    <source>
        <strain evidence="7 8">DSM 18488</strain>
    </source>
</reference>
<keyword evidence="8" id="KW-1185">Reference proteome</keyword>
<dbReference type="PROSITE" id="PS50887">
    <property type="entry name" value="GGDEF"/>
    <property type="match status" value="1"/>
</dbReference>
<dbReference type="GO" id="GO:0071732">
    <property type="term" value="P:cellular response to nitric oxide"/>
    <property type="evidence" value="ECO:0007669"/>
    <property type="project" value="UniProtKB-ARBA"/>
</dbReference>
<dbReference type="Gene3D" id="3.40.50.2300">
    <property type="match status" value="1"/>
</dbReference>
<dbReference type="InterPro" id="IPR000014">
    <property type="entry name" value="PAS"/>
</dbReference>
<dbReference type="Proteomes" id="UP000184603">
    <property type="component" value="Unassembled WGS sequence"/>
</dbReference>
<dbReference type="SUPFAM" id="SSF55785">
    <property type="entry name" value="PYP-like sensor domain (PAS domain)"/>
    <property type="match status" value="1"/>
</dbReference>
<dbReference type="InterPro" id="IPR013655">
    <property type="entry name" value="PAS_fold_3"/>
</dbReference>
<dbReference type="InterPro" id="IPR029787">
    <property type="entry name" value="Nucleotide_cyclase"/>
</dbReference>
<dbReference type="FunFam" id="3.30.70.270:FF:000001">
    <property type="entry name" value="Diguanylate cyclase domain protein"/>
    <property type="match status" value="1"/>
</dbReference>
<sequence length="708" mass="80306">MIHSIPERDKPLVLIIDDDLSMRLAMKAAMVRSGFEVVMAENGRDGIEMCTRREPNLVLLDVVMPEMDGFETCLAIRQLPSGEFTQILMVTGLDDVESTEKAFEAGADGFISKPINWVMLGHRGRYMLRAGKAFQELSKSRFRLEKTQQMAQLGNWEINLQTGEFSCSDEACRLLGLGDNQRPMSFEHFFLTVSAVERDEIKDRIEKAILERRSFRVPYRVSHPDGSQRYILNQGEVLFDDQQVAVIMLGAVQDITMQKLAEEEIKRLAFYDGLTGLSNRLFFMNQLEQEILYAKRKSTIFALLYLDLDQFKRVNDTFGHYVGDQLLKKIALDLQNCIRAADIASRFCDNDLEKLIARLGGDEFTIILTGVRKVEHVATVARRIVKELPKPYTIEGHEIAITTSVGISMYPADGKDPNILLKHADTAMYQAKKSGRNNYQFFRKELNAEVVERFSLERDISRALDRNEFILYYQPKIDLRSMGIVGAEALIRWNHPERGMVSPAKFIPIAEESGQIVGINRWVVKTAIEQWQKWISTGHVPGTVAVNMSGYQFAQQKVMNTVAEALELSGLDPEFLEIEITENILMQNISEAAAVLQQLKNMRVRIGIDDFGTGYSSLSYISSFKVDTIKIDRSFVMGCIEKPDNLVIIKTIIAMGQSLGIKVVAEGVETAEQLELIRQHGADMAQGYYFSKPVPPEEYIRLLDKKLY</sequence>
<dbReference type="Gene3D" id="2.10.70.100">
    <property type="match status" value="1"/>
</dbReference>
<dbReference type="SUPFAM" id="SSF55073">
    <property type="entry name" value="Nucleotide cyclase"/>
    <property type="match status" value="1"/>
</dbReference>
<dbReference type="PROSITE" id="PS50110">
    <property type="entry name" value="RESPONSE_REGULATORY"/>
    <property type="match status" value="1"/>
</dbReference>
<dbReference type="PROSITE" id="PS50883">
    <property type="entry name" value="EAL"/>
    <property type="match status" value="1"/>
</dbReference>
<dbReference type="GO" id="GO:0000160">
    <property type="term" value="P:phosphorelay signal transduction system"/>
    <property type="evidence" value="ECO:0007669"/>
    <property type="project" value="InterPro"/>
</dbReference>
<dbReference type="GO" id="GO:0071111">
    <property type="term" value="F:cyclic-guanylate-specific phosphodiesterase activity"/>
    <property type="evidence" value="ECO:0007669"/>
    <property type="project" value="UniProtKB-EC"/>
</dbReference>
<dbReference type="FunFam" id="3.20.20.450:FF:000001">
    <property type="entry name" value="Cyclic di-GMP phosphodiesterase yahA"/>
    <property type="match status" value="1"/>
</dbReference>
<dbReference type="SMART" id="SM00267">
    <property type="entry name" value="GGDEF"/>
    <property type="match status" value="1"/>
</dbReference>
<comment type="catalytic activity">
    <reaction evidence="1">
        <text>3',3'-c-di-GMP + H2O = 5'-phosphoguanylyl(3'-&gt;5')guanosine + H(+)</text>
        <dbReference type="Rhea" id="RHEA:24902"/>
        <dbReference type="ChEBI" id="CHEBI:15377"/>
        <dbReference type="ChEBI" id="CHEBI:15378"/>
        <dbReference type="ChEBI" id="CHEBI:58754"/>
        <dbReference type="ChEBI" id="CHEBI:58805"/>
        <dbReference type="EC" id="3.1.4.52"/>
    </reaction>
    <physiologicalReaction direction="left-to-right" evidence="1">
        <dbReference type="Rhea" id="RHEA:24903"/>
    </physiologicalReaction>
</comment>
<evidence type="ECO:0000256" key="1">
    <source>
        <dbReference type="ARBA" id="ARBA00051114"/>
    </source>
</evidence>
<dbReference type="RefSeq" id="WP_073613791.1">
    <property type="nucleotide sequence ID" value="NZ_FRFE01000011.1"/>
</dbReference>
<keyword evidence="2" id="KW-0597">Phosphoprotein</keyword>
<dbReference type="InterPro" id="IPR001633">
    <property type="entry name" value="EAL_dom"/>
</dbReference>
<evidence type="ECO:0000259" key="5">
    <source>
        <dbReference type="PROSITE" id="PS50883"/>
    </source>
</evidence>
<evidence type="ECO:0000256" key="2">
    <source>
        <dbReference type="PROSITE-ProRule" id="PRU00169"/>
    </source>
</evidence>
<dbReference type="InterPro" id="IPR000160">
    <property type="entry name" value="GGDEF_dom"/>
</dbReference>
<dbReference type="NCBIfam" id="TIGR00254">
    <property type="entry name" value="GGDEF"/>
    <property type="match status" value="1"/>
</dbReference>
<dbReference type="Gene3D" id="3.20.20.450">
    <property type="entry name" value="EAL domain"/>
    <property type="match status" value="1"/>
</dbReference>
<evidence type="ECO:0000259" key="6">
    <source>
        <dbReference type="PROSITE" id="PS50887"/>
    </source>
</evidence>
<dbReference type="CDD" id="cd01949">
    <property type="entry name" value="GGDEF"/>
    <property type="match status" value="1"/>
</dbReference>
<dbReference type="InterPro" id="IPR043128">
    <property type="entry name" value="Rev_trsase/Diguanyl_cyclase"/>
</dbReference>
<feature type="domain" description="PAC" evidence="4">
    <location>
        <begin position="215"/>
        <end position="267"/>
    </location>
</feature>
<dbReference type="Pfam" id="PF00563">
    <property type="entry name" value="EAL"/>
    <property type="match status" value="1"/>
</dbReference>
<dbReference type="AlphaFoldDB" id="A0A1M7Y873"/>